<evidence type="ECO:0000256" key="2">
    <source>
        <dbReference type="ARBA" id="ARBA00010916"/>
    </source>
</evidence>
<evidence type="ECO:0000313" key="10">
    <source>
        <dbReference type="EMBL" id="VFQ63339.1"/>
    </source>
</evidence>
<reference evidence="10 11" key="1">
    <citation type="submission" date="2018-04" db="EMBL/GenBank/DDBJ databases">
        <authorList>
            <person name="Vogel A."/>
        </authorList>
    </citation>
    <scope>NUCLEOTIDE SEQUENCE [LARGE SCALE GENOMIC DNA]</scope>
</reference>
<dbReference type="GO" id="GO:0006325">
    <property type="term" value="P:chromatin organization"/>
    <property type="evidence" value="ECO:0007669"/>
    <property type="project" value="UniProtKB-KW"/>
</dbReference>
<evidence type="ECO:0000256" key="8">
    <source>
        <dbReference type="SAM" id="Coils"/>
    </source>
</evidence>
<dbReference type="AlphaFoldDB" id="A0A484KJQ9"/>
<keyword evidence="6" id="KW-0804">Transcription</keyword>
<comment type="similarity">
    <text evidence="2">Belongs to the EAF6 family.</text>
</comment>
<feature type="coiled-coil region" evidence="8">
    <location>
        <begin position="15"/>
        <end position="42"/>
    </location>
</feature>
<dbReference type="GO" id="GO:0000123">
    <property type="term" value="C:histone acetyltransferase complex"/>
    <property type="evidence" value="ECO:0007669"/>
    <property type="project" value="InterPro"/>
</dbReference>
<gene>
    <name evidence="10" type="ORF">CCAM_LOCUS5115</name>
</gene>
<feature type="compositionally biased region" description="Basic and acidic residues" evidence="9">
    <location>
        <begin position="96"/>
        <end position="109"/>
    </location>
</feature>
<name>A0A484KJQ9_9ASTE</name>
<evidence type="ECO:0000313" key="11">
    <source>
        <dbReference type="Proteomes" id="UP000595140"/>
    </source>
</evidence>
<feature type="compositionally biased region" description="Acidic residues" evidence="9">
    <location>
        <begin position="144"/>
        <end position="163"/>
    </location>
</feature>
<protein>
    <recommendedName>
        <fullName evidence="12">Chromatin modification-related protein MEAF6</fullName>
    </recommendedName>
</protein>
<dbReference type="EMBL" id="OOIL02000283">
    <property type="protein sequence ID" value="VFQ63339.1"/>
    <property type="molecule type" value="Genomic_DNA"/>
</dbReference>
<dbReference type="OrthoDB" id="440324at2759"/>
<evidence type="ECO:0000256" key="3">
    <source>
        <dbReference type="ARBA" id="ARBA00022853"/>
    </source>
</evidence>
<feature type="region of interest" description="Disordered" evidence="9">
    <location>
        <begin position="93"/>
        <end position="163"/>
    </location>
</feature>
<accession>A0A484KJQ9</accession>
<feature type="compositionally biased region" description="Basic and acidic residues" evidence="9">
    <location>
        <begin position="131"/>
        <end position="143"/>
    </location>
</feature>
<evidence type="ECO:0000256" key="6">
    <source>
        <dbReference type="ARBA" id="ARBA00023163"/>
    </source>
</evidence>
<dbReference type="Pfam" id="PF09340">
    <property type="entry name" value="NuA4"/>
    <property type="match status" value="1"/>
</dbReference>
<keyword evidence="3" id="KW-0156">Chromatin regulator</keyword>
<comment type="subcellular location">
    <subcellularLocation>
        <location evidence="1">Nucleus</location>
    </subcellularLocation>
</comment>
<dbReference type="InterPro" id="IPR015418">
    <property type="entry name" value="Eaf6"/>
</dbReference>
<proteinExistence type="inferred from homology"/>
<dbReference type="Proteomes" id="UP000595140">
    <property type="component" value="Unassembled WGS sequence"/>
</dbReference>
<evidence type="ECO:0008006" key="12">
    <source>
        <dbReference type="Google" id="ProtNLM"/>
    </source>
</evidence>
<keyword evidence="4" id="KW-0805">Transcription regulation</keyword>
<evidence type="ECO:0000256" key="1">
    <source>
        <dbReference type="ARBA" id="ARBA00004123"/>
    </source>
</evidence>
<evidence type="ECO:0000256" key="7">
    <source>
        <dbReference type="ARBA" id="ARBA00023242"/>
    </source>
</evidence>
<sequence>MELHGLRGSNPKAALSSILNKRQKLQDELRKVEKQVYELETSYLQESGTFGNALRGFEGFLSSLNKNSNLKRSRKFQLEDRLFSLSSVTSPAAEELGLRREDGKLDHGQGRSKSGGITINGPRKPKKGRTVPRDVKKVRRGSDDLDVDDEEEDDEDPDMMSFR</sequence>
<dbReference type="GO" id="GO:0005634">
    <property type="term" value="C:nucleus"/>
    <property type="evidence" value="ECO:0007669"/>
    <property type="project" value="UniProtKB-SubCell"/>
</dbReference>
<keyword evidence="7" id="KW-0539">Nucleus</keyword>
<organism evidence="10 11">
    <name type="scientific">Cuscuta campestris</name>
    <dbReference type="NCBI Taxonomy" id="132261"/>
    <lineage>
        <taxon>Eukaryota</taxon>
        <taxon>Viridiplantae</taxon>
        <taxon>Streptophyta</taxon>
        <taxon>Embryophyta</taxon>
        <taxon>Tracheophyta</taxon>
        <taxon>Spermatophyta</taxon>
        <taxon>Magnoliopsida</taxon>
        <taxon>eudicotyledons</taxon>
        <taxon>Gunneridae</taxon>
        <taxon>Pentapetalae</taxon>
        <taxon>asterids</taxon>
        <taxon>lamiids</taxon>
        <taxon>Solanales</taxon>
        <taxon>Convolvulaceae</taxon>
        <taxon>Cuscuteae</taxon>
        <taxon>Cuscuta</taxon>
        <taxon>Cuscuta subgen. Grammica</taxon>
        <taxon>Cuscuta sect. Cleistogrammica</taxon>
    </lineage>
</organism>
<evidence type="ECO:0000256" key="9">
    <source>
        <dbReference type="SAM" id="MobiDB-lite"/>
    </source>
</evidence>
<keyword evidence="5 8" id="KW-0175">Coiled coil</keyword>
<evidence type="ECO:0000256" key="4">
    <source>
        <dbReference type="ARBA" id="ARBA00023015"/>
    </source>
</evidence>
<evidence type="ECO:0000256" key="5">
    <source>
        <dbReference type="ARBA" id="ARBA00023054"/>
    </source>
</evidence>
<keyword evidence="11" id="KW-1185">Reference proteome</keyword>
<dbReference type="PANTHER" id="PTHR13476">
    <property type="entry name" value="CHROMATIN MODIFICATION-RELATED PROTEIN MEAF6"/>
    <property type="match status" value="1"/>
</dbReference>